<evidence type="ECO:0000256" key="1">
    <source>
        <dbReference type="ARBA" id="ARBA00008832"/>
    </source>
</evidence>
<evidence type="ECO:0000313" key="14">
    <source>
        <dbReference type="Proteomes" id="UP001497480"/>
    </source>
</evidence>
<dbReference type="EMBL" id="CAXHTB010000013">
    <property type="protein sequence ID" value="CAL0317500.1"/>
    <property type="molecule type" value="Genomic_DNA"/>
</dbReference>
<sequence>MQHQDHRKKSSTEMEFFSEYGDANRYKIQEVVGKGSYGVVCSAIDTHTGEKVAIKKIHDIFEHISDAARILREIKLLRLLRHPDIVEIKHIMLPPSRRDFKDIYIVFELMESDLHQVIKANDDLTKEHYQFFLYQLLRALKYIHTANVYHRDLKPKNILANANCKLKICDFGLARVAFSDTPTTVFWTDYVATRWYRAPELCGSFCSKYTPAIDIWSIGCIFAEVLIGKPLFPGKNVVHQLDLMTDLLGTPSLDTISRVRNDKARRYLTSMRKKQPVPFAQKFPNGDPLALRLLERLLAFDPKDRPTAEEALADPYFKGLSRIEREPSCQPITKMEFEFERRRVTKDEIRELIFREILEYHPQLLKDYLNGTERTNFLYPSAVDQFKNQFSHLEENGGKSSPVMPLERKHVSLPRSTTIVHSNILLPKQQSNIASSKNHQTSEQYSNIPRDAEIPVARSIQGMQRIPLAKPGKVVGPVVPYEYTTVVKDSYDPRTFIRGSVLPSRPIPPTYYYQRSSSGNQDKPAPIEADKGLSLQANHAQQQCGVNARIVTDVAINIDTNPFFMTRAGVNKIEQDDRIAIDTNLLQPKVQYGGISAGAGAGATAHRKVGPIQYGVTTRMF</sequence>
<evidence type="ECO:0000313" key="13">
    <source>
        <dbReference type="EMBL" id="CAL0317500.1"/>
    </source>
</evidence>
<comment type="catalytic activity">
    <reaction evidence="10">
        <text>L-seryl-[protein] + ATP = O-phospho-L-seryl-[protein] + ADP + H(+)</text>
        <dbReference type="Rhea" id="RHEA:17989"/>
        <dbReference type="Rhea" id="RHEA-COMP:9863"/>
        <dbReference type="Rhea" id="RHEA-COMP:11604"/>
        <dbReference type="ChEBI" id="CHEBI:15378"/>
        <dbReference type="ChEBI" id="CHEBI:29999"/>
        <dbReference type="ChEBI" id="CHEBI:30616"/>
        <dbReference type="ChEBI" id="CHEBI:83421"/>
        <dbReference type="ChEBI" id="CHEBI:456216"/>
        <dbReference type="EC" id="2.7.11.24"/>
    </reaction>
</comment>
<dbReference type="Gene3D" id="1.10.510.10">
    <property type="entry name" value="Transferase(Phosphotransferase) domain 1"/>
    <property type="match status" value="1"/>
</dbReference>
<dbReference type="PROSITE" id="PS01351">
    <property type="entry name" value="MAPK"/>
    <property type="match status" value="1"/>
</dbReference>
<evidence type="ECO:0000256" key="5">
    <source>
        <dbReference type="ARBA" id="ARBA00022679"/>
    </source>
</evidence>
<keyword evidence="5" id="KW-0808">Transferase</keyword>
<evidence type="ECO:0000256" key="11">
    <source>
        <dbReference type="PROSITE-ProRule" id="PRU10141"/>
    </source>
</evidence>
<comment type="caution">
    <text evidence="13">The sequence shown here is derived from an EMBL/GenBank/DDBJ whole genome shotgun (WGS) entry which is preliminary data.</text>
</comment>
<dbReference type="InterPro" id="IPR003527">
    <property type="entry name" value="MAP_kinase_CS"/>
</dbReference>
<dbReference type="PROSITE" id="PS50011">
    <property type="entry name" value="PROTEIN_KINASE_DOM"/>
    <property type="match status" value="1"/>
</dbReference>
<keyword evidence="14" id="KW-1185">Reference proteome</keyword>
<dbReference type="GO" id="GO:0004707">
    <property type="term" value="F:MAP kinase activity"/>
    <property type="evidence" value="ECO:0007669"/>
    <property type="project" value="UniProtKB-EC"/>
</dbReference>
<dbReference type="FunFam" id="1.10.510.10:FF:000017">
    <property type="entry name" value="Mitogen-activated protein kinase"/>
    <property type="match status" value="1"/>
</dbReference>
<evidence type="ECO:0000256" key="9">
    <source>
        <dbReference type="ARBA" id="ARBA00047592"/>
    </source>
</evidence>
<proteinExistence type="inferred from homology"/>
<name>A0AAV1X7A4_LUPLU</name>
<evidence type="ECO:0000256" key="3">
    <source>
        <dbReference type="ARBA" id="ARBA00022527"/>
    </source>
</evidence>
<keyword evidence="7" id="KW-0418">Kinase</keyword>
<evidence type="ECO:0000256" key="10">
    <source>
        <dbReference type="ARBA" id="ARBA00048312"/>
    </source>
</evidence>
<evidence type="ECO:0000256" key="8">
    <source>
        <dbReference type="ARBA" id="ARBA00022840"/>
    </source>
</evidence>
<evidence type="ECO:0000256" key="6">
    <source>
        <dbReference type="ARBA" id="ARBA00022741"/>
    </source>
</evidence>
<keyword evidence="8 11" id="KW-0067">ATP-binding</keyword>
<organism evidence="13 14">
    <name type="scientific">Lupinus luteus</name>
    <name type="common">European yellow lupine</name>
    <dbReference type="NCBI Taxonomy" id="3873"/>
    <lineage>
        <taxon>Eukaryota</taxon>
        <taxon>Viridiplantae</taxon>
        <taxon>Streptophyta</taxon>
        <taxon>Embryophyta</taxon>
        <taxon>Tracheophyta</taxon>
        <taxon>Spermatophyta</taxon>
        <taxon>Magnoliopsida</taxon>
        <taxon>eudicotyledons</taxon>
        <taxon>Gunneridae</taxon>
        <taxon>Pentapetalae</taxon>
        <taxon>rosids</taxon>
        <taxon>fabids</taxon>
        <taxon>Fabales</taxon>
        <taxon>Fabaceae</taxon>
        <taxon>Papilionoideae</taxon>
        <taxon>50 kb inversion clade</taxon>
        <taxon>genistoids sensu lato</taxon>
        <taxon>core genistoids</taxon>
        <taxon>Genisteae</taxon>
        <taxon>Lupinus</taxon>
    </lineage>
</organism>
<feature type="binding site" evidence="11">
    <location>
        <position position="56"/>
    </location>
    <ligand>
        <name>ATP</name>
        <dbReference type="ChEBI" id="CHEBI:30616"/>
    </ligand>
</feature>
<dbReference type="SMART" id="SM00220">
    <property type="entry name" value="S_TKc"/>
    <property type="match status" value="1"/>
</dbReference>
<dbReference type="Pfam" id="PF00069">
    <property type="entry name" value="Pkinase"/>
    <property type="match status" value="1"/>
</dbReference>
<dbReference type="InterPro" id="IPR050117">
    <property type="entry name" value="MAPK"/>
</dbReference>
<keyword evidence="4" id="KW-0597">Phosphoprotein</keyword>
<evidence type="ECO:0000256" key="4">
    <source>
        <dbReference type="ARBA" id="ARBA00022553"/>
    </source>
</evidence>
<dbReference type="InterPro" id="IPR000719">
    <property type="entry name" value="Prot_kinase_dom"/>
</dbReference>
<comment type="catalytic activity">
    <reaction evidence="9">
        <text>L-threonyl-[protein] + ATP = O-phospho-L-threonyl-[protein] + ADP + H(+)</text>
        <dbReference type="Rhea" id="RHEA:46608"/>
        <dbReference type="Rhea" id="RHEA-COMP:11060"/>
        <dbReference type="Rhea" id="RHEA-COMP:11605"/>
        <dbReference type="ChEBI" id="CHEBI:15378"/>
        <dbReference type="ChEBI" id="CHEBI:30013"/>
        <dbReference type="ChEBI" id="CHEBI:30616"/>
        <dbReference type="ChEBI" id="CHEBI:61977"/>
        <dbReference type="ChEBI" id="CHEBI:456216"/>
        <dbReference type="EC" id="2.7.11.24"/>
    </reaction>
</comment>
<dbReference type="CDD" id="cd07859">
    <property type="entry name" value="STKc_TDY_MAPK"/>
    <property type="match status" value="1"/>
</dbReference>
<evidence type="ECO:0000259" key="12">
    <source>
        <dbReference type="PROSITE" id="PS50011"/>
    </source>
</evidence>
<dbReference type="SUPFAM" id="SSF56112">
    <property type="entry name" value="Protein kinase-like (PK-like)"/>
    <property type="match status" value="1"/>
</dbReference>
<dbReference type="FunFam" id="3.30.200.20:FF:000046">
    <property type="entry name" value="Mitogen-activated protein kinase"/>
    <property type="match status" value="1"/>
</dbReference>
<protein>
    <recommendedName>
        <fullName evidence="2">mitogen-activated protein kinase</fullName>
        <ecNumber evidence="2">2.7.11.24</ecNumber>
    </recommendedName>
</protein>
<dbReference type="EC" id="2.7.11.24" evidence="2"/>
<dbReference type="InterPro" id="IPR017441">
    <property type="entry name" value="Protein_kinase_ATP_BS"/>
</dbReference>
<dbReference type="PANTHER" id="PTHR24055">
    <property type="entry name" value="MITOGEN-ACTIVATED PROTEIN KINASE"/>
    <property type="match status" value="1"/>
</dbReference>
<dbReference type="GO" id="GO:0005524">
    <property type="term" value="F:ATP binding"/>
    <property type="evidence" value="ECO:0007669"/>
    <property type="project" value="UniProtKB-UniRule"/>
</dbReference>
<feature type="domain" description="Protein kinase" evidence="12">
    <location>
        <begin position="26"/>
        <end position="317"/>
    </location>
</feature>
<dbReference type="InterPro" id="IPR011009">
    <property type="entry name" value="Kinase-like_dom_sf"/>
</dbReference>
<dbReference type="Proteomes" id="UP001497480">
    <property type="component" value="Unassembled WGS sequence"/>
</dbReference>
<comment type="similarity">
    <text evidence="1">Belongs to the protein kinase superfamily. CMGC Ser/Thr protein kinase family. MAP kinase subfamily.</text>
</comment>
<dbReference type="AlphaFoldDB" id="A0AAV1X7A4"/>
<evidence type="ECO:0000256" key="7">
    <source>
        <dbReference type="ARBA" id="ARBA00022777"/>
    </source>
</evidence>
<reference evidence="13 14" key="1">
    <citation type="submission" date="2024-03" db="EMBL/GenBank/DDBJ databases">
        <authorList>
            <person name="Martinez-Hernandez J."/>
        </authorList>
    </citation>
    <scope>NUCLEOTIDE SEQUENCE [LARGE SCALE GENOMIC DNA]</scope>
</reference>
<dbReference type="Gene3D" id="3.30.200.20">
    <property type="entry name" value="Phosphorylase Kinase, domain 1"/>
    <property type="match status" value="1"/>
</dbReference>
<evidence type="ECO:0000256" key="2">
    <source>
        <dbReference type="ARBA" id="ARBA00012411"/>
    </source>
</evidence>
<keyword evidence="6 11" id="KW-0547">Nucleotide-binding</keyword>
<keyword evidence="3" id="KW-0723">Serine/threonine-protein kinase</keyword>
<gene>
    <name evidence="13" type="ORF">LLUT_LOCUS18560</name>
</gene>
<dbReference type="PROSITE" id="PS00107">
    <property type="entry name" value="PROTEIN_KINASE_ATP"/>
    <property type="match status" value="1"/>
</dbReference>
<accession>A0AAV1X7A4</accession>